<dbReference type="EMBL" id="JAUTXU010000002">
    <property type="protein sequence ID" value="KAK3725435.1"/>
    <property type="molecule type" value="Genomic_DNA"/>
</dbReference>
<keyword evidence="2" id="KW-1185">Reference proteome</keyword>
<gene>
    <name evidence="1" type="ORF">LTR37_000405</name>
</gene>
<evidence type="ECO:0000313" key="1">
    <source>
        <dbReference type="EMBL" id="KAK3725435.1"/>
    </source>
</evidence>
<sequence length="388" mass="43342">MASPMYGAKRHHHHGVKFAQNYTDLSRQDISSLTKILSHAPKRPRSVNGASYQNMVRDLITKLPSHLRNKLPWVSTLCSLHNKMNPLPVVSIFDALKHEIDGSTAEIWIPLRDQGKMNNDQAEMLTVLQDVSSLWLRPTPVNRSEKKRPAYEYCSNRCAGCMLARIGGDVKAVTALGAFLIGRLDAKIWQRSKRILFVEAWIRNAVPDAEEEDAVISMWQLGIELGRVRKAAVVEDRPYVAEFVEQARAERSPSRKSPSQDEKAQATGSIRTSQVQNSRVDEWLEEVTVDDLFNDEGEQPPLGEGLRISSSPSPAGFVHGPASVVRDRPYGELPYTASSIYSNHSGGLKETVSPNRSARSSWEYPSSHDTESELLGLYQHSTVQGSRM</sequence>
<comment type="caution">
    <text evidence="1">The sequence shown here is derived from an EMBL/GenBank/DDBJ whole genome shotgun (WGS) entry which is preliminary data.</text>
</comment>
<dbReference type="Proteomes" id="UP001281147">
    <property type="component" value="Unassembled WGS sequence"/>
</dbReference>
<name>A0ACC3NYQ9_9PEZI</name>
<evidence type="ECO:0000313" key="2">
    <source>
        <dbReference type="Proteomes" id="UP001281147"/>
    </source>
</evidence>
<reference evidence="1" key="1">
    <citation type="submission" date="2023-07" db="EMBL/GenBank/DDBJ databases">
        <title>Black Yeasts Isolated from many extreme environments.</title>
        <authorList>
            <person name="Coleine C."/>
            <person name="Stajich J.E."/>
            <person name="Selbmann L."/>
        </authorList>
    </citation>
    <scope>NUCLEOTIDE SEQUENCE</scope>
    <source>
        <strain evidence="1">CCFEE 5714</strain>
    </source>
</reference>
<organism evidence="1 2">
    <name type="scientific">Vermiconidia calcicola</name>
    <dbReference type="NCBI Taxonomy" id="1690605"/>
    <lineage>
        <taxon>Eukaryota</taxon>
        <taxon>Fungi</taxon>
        <taxon>Dikarya</taxon>
        <taxon>Ascomycota</taxon>
        <taxon>Pezizomycotina</taxon>
        <taxon>Dothideomycetes</taxon>
        <taxon>Dothideomycetidae</taxon>
        <taxon>Mycosphaerellales</taxon>
        <taxon>Extremaceae</taxon>
        <taxon>Vermiconidia</taxon>
    </lineage>
</organism>
<accession>A0ACC3NYQ9</accession>
<proteinExistence type="predicted"/>
<protein>
    <submittedName>
        <fullName evidence="1">Uncharacterized protein</fullName>
    </submittedName>
</protein>